<dbReference type="SUPFAM" id="SSF51215">
    <property type="entry name" value="Regulatory protein AraC"/>
    <property type="match status" value="1"/>
</dbReference>
<protein>
    <submittedName>
        <fullName evidence="5">AraC family transcriptional regulator</fullName>
    </submittedName>
</protein>
<dbReference type="Gene3D" id="1.10.10.60">
    <property type="entry name" value="Homeodomain-like"/>
    <property type="match status" value="1"/>
</dbReference>
<dbReference type="EMBL" id="JBHULZ010000023">
    <property type="protein sequence ID" value="MFD2697001.1"/>
    <property type="molecule type" value="Genomic_DNA"/>
</dbReference>
<evidence type="ECO:0000256" key="1">
    <source>
        <dbReference type="ARBA" id="ARBA00023015"/>
    </source>
</evidence>
<dbReference type="SMART" id="SM00342">
    <property type="entry name" value="HTH_ARAC"/>
    <property type="match status" value="1"/>
</dbReference>
<reference evidence="6" key="1">
    <citation type="journal article" date="2019" name="Int. J. Syst. Evol. Microbiol.">
        <title>The Global Catalogue of Microorganisms (GCM) 10K type strain sequencing project: providing services to taxonomists for standard genome sequencing and annotation.</title>
        <authorList>
            <consortium name="The Broad Institute Genomics Platform"/>
            <consortium name="The Broad Institute Genome Sequencing Center for Infectious Disease"/>
            <person name="Wu L."/>
            <person name="Ma J."/>
        </authorList>
    </citation>
    <scope>NUCLEOTIDE SEQUENCE [LARGE SCALE GENOMIC DNA]</scope>
    <source>
        <strain evidence="6">KCTC 42255</strain>
    </source>
</reference>
<keyword evidence="3" id="KW-0804">Transcription</keyword>
<keyword evidence="6" id="KW-1185">Reference proteome</keyword>
<dbReference type="InterPro" id="IPR003313">
    <property type="entry name" value="AraC-bd"/>
</dbReference>
<dbReference type="SUPFAM" id="SSF46689">
    <property type="entry name" value="Homeodomain-like"/>
    <property type="match status" value="1"/>
</dbReference>
<dbReference type="InterPro" id="IPR009057">
    <property type="entry name" value="Homeodomain-like_sf"/>
</dbReference>
<dbReference type="PANTHER" id="PTHR43280">
    <property type="entry name" value="ARAC-FAMILY TRANSCRIPTIONAL REGULATOR"/>
    <property type="match status" value="1"/>
</dbReference>
<dbReference type="Pfam" id="PF12833">
    <property type="entry name" value="HTH_18"/>
    <property type="match status" value="1"/>
</dbReference>
<keyword evidence="1" id="KW-0805">Transcription regulation</keyword>
<name>A0ABW5SB08_9FLAO</name>
<evidence type="ECO:0000256" key="3">
    <source>
        <dbReference type="ARBA" id="ARBA00023163"/>
    </source>
</evidence>
<proteinExistence type="predicted"/>
<evidence type="ECO:0000259" key="4">
    <source>
        <dbReference type="PROSITE" id="PS01124"/>
    </source>
</evidence>
<dbReference type="PANTHER" id="PTHR43280:SF32">
    <property type="entry name" value="TRANSCRIPTIONAL REGULATORY PROTEIN"/>
    <property type="match status" value="1"/>
</dbReference>
<accession>A0ABW5SB08</accession>
<feature type="domain" description="HTH araC/xylS-type" evidence="4">
    <location>
        <begin position="190"/>
        <end position="288"/>
    </location>
</feature>
<keyword evidence="2" id="KW-0238">DNA-binding</keyword>
<evidence type="ECO:0000313" key="6">
    <source>
        <dbReference type="Proteomes" id="UP001597357"/>
    </source>
</evidence>
<dbReference type="InterPro" id="IPR037923">
    <property type="entry name" value="HTH-like"/>
</dbReference>
<organism evidence="5 6">
    <name type="scientific">Mesonia sediminis</name>
    <dbReference type="NCBI Taxonomy" id="1703946"/>
    <lineage>
        <taxon>Bacteria</taxon>
        <taxon>Pseudomonadati</taxon>
        <taxon>Bacteroidota</taxon>
        <taxon>Flavobacteriia</taxon>
        <taxon>Flavobacteriales</taxon>
        <taxon>Flavobacteriaceae</taxon>
        <taxon>Mesonia</taxon>
    </lineage>
</organism>
<sequence length="292" mass="33632">MAEKVKTYQNVNAQSEELSFGISKMQAIYAKRQGKIDKPHRHNFFTVLLFKNAKGQHKIDFNTYTLGKQQIYFIAPGQVHQVIEEKASTGYSMVFSHQFLVENAIPLSFIERLNLFQNYGDTPPLKTTKQEFEKITDYAEQIFDSFHQNTPYKFMAIGALLKLLLIACNNSCTLDRAATDAEQIGENLIRAFKNSVEQNYKSQHTTAFYAEALHITPDHLNRTLKVKMGKTAKDYLTTRLITEAKRLLYFSDLTNKEIAYHLGFNQPGNFSAFFKNYTKVSPSAFRKRLLKH</sequence>
<gene>
    <name evidence="5" type="ORF">ACFSQ0_03280</name>
</gene>
<dbReference type="Proteomes" id="UP001597357">
    <property type="component" value="Unassembled WGS sequence"/>
</dbReference>
<dbReference type="Pfam" id="PF02311">
    <property type="entry name" value="AraC_binding"/>
    <property type="match status" value="1"/>
</dbReference>
<comment type="caution">
    <text evidence="5">The sequence shown here is derived from an EMBL/GenBank/DDBJ whole genome shotgun (WGS) entry which is preliminary data.</text>
</comment>
<evidence type="ECO:0000256" key="2">
    <source>
        <dbReference type="ARBA" id="ARBA00023125"/>
    </source>
</evidence>
<evidence type="ECO:0000313" key="5">
    <source>
        <dbReference type="EMBL" id="MFD2697001.1"/>
    </source>
</evidence>
<dbReference type="InterPro" id="IPR018060">
    <property type="entry name" value="HTH_AraC"/>
</dbReference>
<dbReference type="PROSITE" id="PS01124">
    <property type="entry name" value="HTH_ARAC_FAMILY_2"/>
    <property type="match status" value="1"/>
</dbReference>
<dbReference type="RefSeq" id="WP_379044064.1">
    <property type="nucleotide sequence ID" value="NZ_JBHULZ010000023.1"/>
</dbReference>